<gene>
    <name evidence="1" type="ordered locus">RB2501_15849</name>
</gene>
<dbReference type="SUPFAM" id="SSF54637">
    <property type="entry name" value="Thioesterase/thiol ester dehydrase-isomerase"/>
    <property type="match status" value="1"/>
</dbReference>
<dbReference type="AlphaFoldDB" id="A4CLR7"/>
<dbReference type="EMBL" id="CP001712">
    <property type="protein sequence ID" value="EAR15816.1"/>
    <property type="molecule type" value="Genomic_DNA"/>
</dbReference>
<dbReference type="InterPro" id="IPR029069">
    <property type="entry name" value="HotDog_dom_sf"/>
</dbReference>
<evidence type="ECO:0000313" key="1">
    <source>
        <dbReference type="EMBL" id="EAR15816.1"/>
    </source>
</evidence>
<dbReference type="CDD" id="cd00586">
    <property type="entry name" value="4HBT"/>
    <property type="match status" value="1"/>
</dbReference>
<sequence length="131" mass="15380">MNRYRTYRRVAPEDLDNLDHVNNIRYLEWVQELAGDHWAQLTRPEWDADYIWVVKSHQIQYHRSALLGEELALETFVEEARGAISKRVVEIRMRDSLDPVATCKTEWCLLEKSRLTPVRMPSGMIAALLGR</sequence>
<dbReference type="OrthoDB" id="9801517at2"/>
<dbReference type="STRING" id="313596.RB2501_15849"/>
<dbReference type="Gene3D" id="3.10.129.10">
    <property type="entry name" value="Hotdog Thioesterase"/>
    <property type="match status" value="1"/>
</dbReference>
<protein>
    <submittedName>
        <fullName evidence="1">Uncharacterized protein</fullName>
    </submittedName>
</protein>
<dbReference type="eggNOG" id="COG0824">
    <property type="taxonomic scope" value="Bacteria"/>
</dbReference>
<dbReference type="Pfam" id="PF13279">
    <property type="entry name" value="4HBT_2"/>
    <property type="match status" value="1"/>
</dbReference>
<accession>A4CLR7</accession>
<dbReference type="HOGENOM" id="CLU_101141_4_1_10"/>
<dbReference type="Proteomes" id="UP000009049">
    <property type="component" value="Chromosome"/>
</dbReference>
<name>A4CLR7_ROBBH</name>
<reference evidence="1 2" key="1">
    <citation type="journal article" date="2009" name="J. Bacteriol.">
        <title>Complete genome sequence of Robiginitalea biformata HTCC2501.</title>
        <authorList>
            <person name="Oh H.M."/>
            <person name="Giovannoni S.J."/>
            <person name="Lee K."/>
            <person name="Ferriera S."/>
            <person name="Johnson J."/>
            <person name="Cho J.C."/>
        </authorList>
    </citation>
    <scope>NUCLEOTIDE SEQUENCE [LARGE SCALE GENOMIC DNA]</scope>
    <source>
        <strain evidence="2">ATCC BAA-864 / HTCC2501 / KCTC 12146</strain>
    </source>
</reference>
<dbReference type="KEGG" id="rbi:RB2501_15849"/>
<proteinExistence type="predicted"/>
<organism evidence="1 2">
    <name type="scientific">Robiginitalea biformata (strain ATCC BAA-864 / DSM 15991 / KCTC 12146 / HTCC2501)</name>
    <dbReference type="NCBI Taxonomy" id="313596"/>
    <lineage>
        <taxon>Bacteria</taxon>
        <taxon>Pseudomonadati</taxon>
        <taxon>Bacteroidota</taxon>
        <taxon>Flavobacteriia</taxon>
        <taxon>Flavobacteriales</taxon>
        <taxon>Flavobacteriaceae</taxon>
        <taxon>Robiginitalea</taxon>
    </lineage>
</organism>
<dbReference type="RefSeq" id="WP_015755131.1">
    <property type="nucleotide sequence ID" value="NC_013222.1"/>
</dbReference>
<keyword evidence="2" id="KW-1185">Reference proteome</keyword>
<evidence type="ECO:0000313" key="2">
    <source>
        <dbReference type="Proteomes" id="UP000009049"/>
    </source>
</evidence>